<keyword evidence="5" id="KW-1185">Reference proteome</keyword>
<dbReference type="InterPro" id="IPR002110">
    <property type="entry name" value="Ankyrin_rpt"/>
</dbReference>
<protein>
    <submittedName>
        <fullName evidence="4">Uncharacterized protein</fullName>
    </submittedName>
</protein>
<reference evidence="4" key="1">
    <citation type="submission" date="2021-02" db="EMBL/GenBank/DDBJ databases">
        <authorList>
            <person name="Nowell W R."/>
        </authorList>
    </citation>
    <scope>NUCLEOTIDE SEQUENCE</scope>
</reference>
<evidence type="ECO:0000256" key="3">
    <source>
        <dbReference type="PROSITE-ProRule" id="PRU00023"/>
    </source>
</evidence>
<proteinExistence type="predicted"/>
<gene>
    <name evidence="4" type="ORF">XAT740_LOCUS41890</name>
</gene>
<evidence type="ECO:0000313" key="5">
    <source>
        <dbReference type="Proteomes" id="UP000663828"/>
    </source>
</evidence>
<organism evidence="4 5">
    <name type="scientific">Adineta ricciae</name>
    <name type="common">Rotifer</name>
    <dbReference type="NCBI Taxonomy" id="249248"/>
    <lineage>
        <taxon>Eukaryota</taxon>
        <taxon>Metazoa</taxon>
        <taxon>Spiralia</taxon>
        <taxon>Gnathifera</taxon>
        <taxon>Rotifera</taxon>
        <taxon>Eurotatoria</taxon>
        <taxon>Bdelloidea</taxon>
        <taxon>Adinetida</taxon>
        <taxon>Adinetidae</taxon>
        <taxon>Adineta</taxon>
    </lineage>
</organism>
<sequence length="328" mass="38451">MNNISLFSIKSTRVPTSIEECEGDQCLNLLSDCVWRRTRRQKQGDVDDYSSDSLRVYIDDLANLDEMKKIVQKVNNRDEEDDSRKTINIPLQNIIDDSRVLSEFRQHSSDILAFLSQPNVQSYLNQYGEQDTGRKLLSIAAETGWYEGVVFLLNRHVNINETDRENRTALIDCLTSANVDILLTLVQNHQCNLNVQTLTGHTAAHYTVMMNKISFFDVLVKSGARLDLRNDKGENVLHHIIEYERKECWRSVKSFHRYHSYGQIYLSYLINSKTHENKTCLMLAFEHRPRIHFFKELLPYINRTSANLEYYRSWSKAYELLKKFILIR</sequence>
<dbReference type="Proteomes" id="UP000663828">
    <property type="component" value="Unassembled WGS sequence"/>
</dbReference>
<dbReference type="AlphaFoldDB" id="A0A815VKL9"/>
<dbReference type="InterPro" id="IPR036770">
    <property type="entry name" value="Ankyrin_rpt-contain_sf"/>
</dbReference>
<evidence type="ECO:0000256" key="1">
    <source>
        <dbReference type="ARBA" id="ARBA00022737"/>
    </source>
</evidence>
<accession>A0A815VKL9</accession>
<evidence type="ECO:0000256" key="2">
    <source>
        <dbReference type="ARBA" id="ARBA00023043"/>
    </source>
</evidence>
<dbReference type="Gene3D" id="1.25.40.20">
    <property type="entry name" value="Ankyrin repeat-containing domain"/>
    <property type="match status" value="1"/>
</dbReference>
<feature type="repeat" description="ANK" evidence="3">
    <location>
        <begin position="199"/>
        <end position="231"/>
    </location>
</feature>
<dbReference type="PANTHER" id="PTHR24173:SF74">
    <property type="entry name" value="ANKYRIN REPEAT DOMAIN-CONTAINING PROTEIN 16"/>
    <property type="match status" value="1"/>
</dbReference>
<evidence type="ECO:0000313" key="4">
    <source>
        <dbReference type="EMBL" id="CAF1536959.1"/>
    </source>
</evidence>
<dbReference type="EMBL" id="CAJNOR010004951">
    <property type="protein sequence ID" value="CAF1536959.1"/>
    <property type="molecule type" value="Genomic_DNA"/>
</dbReference>
<dbReference type="Pfam" id="PF12796">
    <property type="entry name" value="Ank_2"/>
    <property type="match status" value="1"/>
</dbReference>
<dbReference type="SUPFAM" id="SSF48403">
    <property type="entry name" value="Ankyrin repeat"/>
    <property type="match status" value="1"/>
</dbReference>
<dbReference type="SMART" id="SM00248">
    <property type="entry name" value="ANK"/>
    <property type="match status" value="4"/>
</dbReference>
<dbReference type="PANTHER" id="PTHR24173">
    <property type="entry name" value="ANKYRIN REPEAT CONTAINING"/>
    <property type="match status" value="1"/>
</dbReference>
<dbReference type="PROSITE" id="PS50088">
    <property type="entry name" value="ANK_REPEAT"/>
    <property type="match status" value="1"/>
</dbReference>
<name>A0A815VKL9_ADIRI</name>
<keyword evidence="2 3" id="KW-0040">ANK repeat</keyword>
<keyword evidence="1" id="KW-0677">Repeat</keyword>
<comment type="caution">
    <text evidence="4">The sequence shown here is derived from an EMBL/GenBank/DDBJ whole genome shotgun (WGS) entry which is preliminary data.</text>
</comment>